<keyword evidence="3" id="KW-1185">Reference proteome</keyword>
<organism evidence="2 3">
    <name type="scientific">Nocardia asteroides NBRC 15531</name>
    <dbReference type="NCBI Taxonomy" id="1110697"/>
    <lineage>
        <taxon>Bacteria</taxon>
        <taxon>Bacillati</taxon>
        <taxon>Actinomycetota</taxon>
        <taxon>Actinomycetes</taxon>
        <taxon>Mycobacteriales</taxon>
        <taxon>Nocardiaceae</taxon>
        <taxon>Nocardia</taxon>
    </lineage>
</organism>
<protein>
    <recommendedName>
        <fullName evidence="1">O-acyltransferase WSD1-like N-terminal domain-containing protein</fullName>
    </recommendedName>
</protein>
<accession>U5EI40</accession>
<dbReference type="GO" id="GO:0019432">
    <property type="term" value="P:triglyceride biosynthetic process"/>
    <property type="evidence" value="ECO:0007669"/>
    <property type="project" value="UniProtKB-UniPathway"/>
</dbReference>
<comment type="caution">
    <text evidence="2">The sequence shown here is derived from an EMBL/GenBank/DDBJ whole genome shotgun (WGS) entry which is preliminary data.</text>
</comment>
<evidence type="ECO:0000313" key="2">
    <source>
        <dbReference type="EMBL" id="GAD84814.1"/>
    </source>
</evidence>
<dbReference type="eggNOG" id="COG1020">
    <property type="taxonomic scope" value="Bacteria"/>
</dbReference>
<dbReference type="OrthoDB" id="4370976at2"/>
<name>U5EI40_NOCAS</name>
<dbReference type="Proteomes" id="UP000017048">
    <property type="component" value="Unassembled WGS sequence"/>
</dbReference>
<dbReference type="EMBL" id="BAFO02000025">
    <property type="protein sequence ID" value="GAD84814.1"/>
    <property type="molecule type" value="Genomic_DNA"/>
</dbReference>
<dbReference type="InterPro" id="IPR004255">
    <property type="entry name" value="O-acyltransferase_WSD1_N"/>
</dbReference>
<evidence type="ECO:0000313" key="3">
    <source>
        <dbReference type="Proteomes" id="UP000017048"/>
    </source>
</evidence>
<dbReference type="UniPathway" id="UPA00282"/>
<dbReference type="GeneID" id="91514604"/>
<proteinExistence type="predicted"/>
<feature type="domain" description="O-acyltransferase WSD1-like N-terminal" evidence="1">
    <location>
        <begin position="7"/>
        <end position="163"/>
    </location>
</feature>
<dbReference type="RefSeq" id="WP_022566501.1">
    <property type="nucleotide sequence ID" value="NZ_BAFO02000025.1"/>
</dbReference>
<reference evidence="2 3" key="1">
    <citation type="journal article" date="2014" name="BMC Genomics">
        <title>Genome based analysis of type-I polyketide synthase and nonribosomal peptide synthetase gene clusters in seven strains of five representative Nocardia species.</title>
        <authorList>
            <person name="Komaki H."/>
            <person name="Ichikawa N."/>
            <person name="Hosoyama A."/>
            <person name="Takahashi-Nakaguchi A."/>
            <person name="Matsuzawa T."/>
            <person name="Suzuki K."/>
            <person name="Fujita N."/>
            <person name="Gonoi T."/>
        </authorList>
    </citation>
    <scope>NUCLEOTIDE SEQUENCE [LARGE SCALE GENOMIC DNA]</scope>
    <source>
        <strain evidence="2 3">NBRC 15531</strain>
    </source>
</reference>
<dbReference type="AlphaFoldDB" id="U5EI40"/>
<dbReference type="STRING" id="1824.SAMN05444423_10191"/>
<evidence type="ECO:0000259" key="1">
    <source>
        <dbReference type="Pfam" id="PF03007"/>
    </source>
</evidence>
<gene>
    <name evidence="2" type="ORF">NCAST_25_02360</name>
</gene>
<sequence>MTTMAPRDATMFWLSRRSANDVFLLYCFAETVTTTAELRAFLGARSAGIPELRIRVREIPGNLDYPRWEPAEFTSQQFVHHRPAGLRWPVLLDRVGDLLGTAVDATESAWRVHVFRQVLDAPAATGPVLVAVLQVSHALADGTRAATLARQLFTASEVIPRGSGVVVDNSANPPVKPVKTPAQPVDYRGRICVRSVGTGGVRVLGALSFPQRVVRTAWRGRAAYLAQRELAERTARGEVPAATTGFAPSALNPAERVGVFDHRVRMLVVDAARMRVPGRTVTVVALTAISQALSRYLGERGARPARLGTALPMALPGASTAHNHYRGLSIDLHIDEPDLARRAALIADDLASRRERALNPLLDSQNRVGDMVPAALAARDVARAELDSVPDALDGNTVVSSVYRGAADLAFADAPVLFTGGFPALGTVMHLTHGVHGIGETIALSVHFDVAVLADPDRYLELLAEALAAVVAAHHPETGRADPAASS</sequence>
<dbReference type="GO" id="GO:0004144">
    <property type="term" value="F:diacylglycerol O-acyltransferase activity"/>
    <property type="evidence" value="ECO:0007669"/>
    <property type="project" value="InterPro"/>
</dbReference>
<dbReference type="Pfam" id="PF03007">
    <property type="entry name" value="WS_DGAT_cat"/>
    <property type="match status" value="1"/>
</dbReference>